<protein>
    <submittedName>
        <fullName evidence="1">Uncharacterized protein</fullName>
    </submittedName>
</protein>
<accession>A0ACD5W1E3</accession>
<proteinExistence type="predicted"/>
<sequence>MYQHFVNQVAVKVCELEEEYKKIAEKLRVKLDDIFEPTIKIKIETNEIAALCDLGESVSIISKSLFTKLNLGSFEITELKFHLAESTYKQAVGIKENTLVYIKGYPALIDFVIVDMPEDATAPIILHHPFLRIIKALINLHEENMKLQLPSRDTFVIHFPKKKNPSKMRRRPSL</sequence>
<reference evidence="1" key="2">
    <citation type="submission" date="2025-09" db="UniProtKB">
        <authorList>
            <consortium name="EnsemblPlants"/>
        </authorList>
    </citation>
    <scope>IDENTIFICATION</scope>
</reference>
<dbReference type="Proteomes" id="UP001732700">
    <property type="component" value="Chromosome 3D"/>
</dbReference>
<organism evidence="1 2">
    <name type="scientific">Avena sativa</name>
    <name type="common">Oat</name>
    <dbReference type="NCBI Taxonomy" id="4498"/>
    <lineage>
        <taxon>Eukaryota</taxon>
        <taxon>Viridiplantae</taxon>
        <taxon>Streptophyta</taxon>
        <taxon>Embryophyta</taxon>
        <taxon>Tracheophyta</taxon>
        <taxon>Spermatophyta</taxon>
        <taxon>Magnoliopsida</taxon>
        <taxon>Liliopsida</taxon>
        <taxon>Poales</taxon>
        <taxon>Poaceae</taxon>
        <taxon>BOP clade</taxon>
        <taxon>Pooideae</taxon>
        <taxon>Poodae</taxon>
        <taxon>Poeae</taxon>
        <taxon>Poeae Chloroplast Group 1 (Aveneae type)</taxon>
        <taxon>Aveninae</taxon>
        <taxon>Avena</taxon>
    </lineage>
</organism>
<evidence type="ECO:0000313" key="1">
    <source>
        <dbReference type="EnsemblPlants" id="AVESA.00010b.r2.3DG0537820.1.CDS.1"/>
    </source>
</evidence>
<name>A0ACD5W1E3_AVESA</name>
<dbReference type="EnsemblPlants" id="AVESA.00010b.r2.3DG0537820.1">
    <property type="protein sequence ID" value="AVESA.00010b.r2.3DG0537820.1.CDS.1"/>
    <property type="gene ID" value="AVESA.00010b.r2.3DG0537820"/>
</dbReference>
<reference evidence="1" key="1">
    <citation type="submission" date="2021-05" db="EMBL/GenBank/DDBJ databases">
        <authorList>
            <person name="Scholz U."/>
            <person name="Mascher M."/>
            <person name="Fiebig A."/>
        </authorList>
    </citation>
    <scope>NUCLEOTIDE SEQUENCE [LARGE SCALE GENOMIC DNA]</scope>
</reference>
<keyword evidence="2" id="KW-1185">Reference proteome</keyword>
<evidence type="ECO:0000313" key="2">
    <source>
        <dbReference type="Proteomes" id="UP001732700"/>
    </source>
</evidence>